<sequence length="72" mass="7430">MRGALCIPARQPYGLSLPPRGDAIARPSASVGTGAAGGLRGNASLGDRRELRLPTTRRRPPVIWAAGVAVAK</sequence>
<evidence type="ECO:0000256" key="1">
    <source>
        <dbReference type="SAM" id="MobiDB-lite"/>
    </source>
</evidence>
<evidence type="ECO:0000313" key="3">
    <source>
        <dbReference type="Proteomes" id="UP000003295"/>
    </source>
</evidence>
<name>C4FC15_9ACTN</name>
<feature type="region of interest" description="Disordered" evidence="1">
    <location>
        <begin position="26"/>
        <end position="54"/>
    </location>
</feature>
<proteinExistence type="predicted"/>
<gene>
    <name evidence="2" type="ORF">COLINT_03634</name>
</gene>
<comment type="caution">
    <text evidence="2">The sequence shown here is derived from an EMBL/GenBank/DDBJ whole genome shotgun (WGS) entry which is preliminary data.</text>
</comment>
<organism evidence="2 3">
    <name type="scientific">Collinsella intestinalis DSM 13280</name>
    <dbReference type="NCBI Taxonomy" id="521003"/>
    <lineage>
        <taxon>Bacteria</taxon>
        <taxon>Bacillati</taxon>
        <taxon>Actinomycetota</taxon>
        <taxon>Coriobacteriia</taxon>
        <taxon>Coriobacteriales</taxon>
        <taxon>Coriobacteriaceae</taxon>
        <taxon>Collinsella</taxon>
    </lineage>
</organism>
<dbReference type="HOGENOM" id="CLU_2715424_0_0_11"/>
<dbReference type="EMBL" id="ABXH02000041">
    <property type="protein sequence ID" value="EEP43714.1"/>
    <property type="molecule type" value="Genomic_DNA"/>
</dbReference>
<accession>C4FC15</accession>
<protein>
    <submittedName>
        <fullName evidence="2">Uncharacterized protein</fullName>
    </submittedName>
</protein>
<dbReference type="AlphaFoldDB" id="C4FC15"/>
<reference evidence="2 3" key="1">
    <citation type="submission" date="2009-04" db="EMBL/GenBank/DDBJ databases">
        <authorList>
            <person name="Weinstock G."/>
            <person name="Sodergren E."/>
            <person name="Clifton S."/>
            <person name="Fulton L."/>
            <person name="Fulton B."/>
            <person name="Courtney L."/>
            <person name="Fronick C."/>
            <person name="Harrison M."/>
            <person name="Strong C."/>
            <person name="Farmer C."/>
            <person name="Delahaunty K."/>
            <person name="Markovic C."/>
            <person name="Hall O."/>
            <person name="Minx P."/>
            <person name="Tomlinson C."/>
            <person name="Mitreva M."/>
            <person name="Nelson J."/>
            <person name="Hou S."/>
            <person name="Wollam A."/>
            <person name="Pepin K.H."/>
            <person name="Johnson M."/>
            <person name="Bhonagiri V."/>
            <person name="Nash W.E."/>
            <person name="Warren W."/>
            <person name="Chinwalla A."/>
            <person name="Mardis E.R."/>
            <person name="Wilson R.K."/>
        </authorList>
    </citation>
    <scope>NUCLEOTIDE SEQUENCE [LARGE SCALE GENOMIC DNA]</scope>
    <source>
        <strain evidence="2 3">DSM 13280</strain>
    </source>
</reference>
<dbReference type="Proteomes" id="UP000003295">
    <property type="component" value="Unassembled WGS sequence"/>
</dbReference>
<evidence type="ECO:0000313" key="2">
    <source>
        <dbReference type="EMBL" id="EEP43714.1"/>
    </source>
</evidence>